<dbReference type="eggNOG" id="COG2244">
    <property type="taxonomic scope" value="Bacteria"/>
</dbReference>
<dbReference type="HOGENOM" id="CLU_574695_0_0_3"/>
<dbReference type="RefSeq" id="WP_015154182.1">
    <property type="nucleotide sequence ID" value="NC_019695.1"/>
</dbReference>
<dbReference type="Pfam" id="PF13440">
    <property type="entry name" value="Polysacc_synt_3"/>
    <property type="match status" value="1"/>
</dbReference>
<feature type="transmembrane region" description="Helical" evidence="6">
    <location>
        <begin position="144"/>
        <end position="164"/>
    </location>
</feature>
<keyword evidence="5 6" id="KW-0472">Membrane</keyword>
<organism evidence="7 8">
    <name type="scientific">Chroococcidiopsis thermalis (strain PCC 7203)</name>
    <dbReference type="NCBI Taxonomy" id="251229"/>
    <lineage>
        <taxon>Bacteria</taxon>
        <taxon>Bacillati</taxon>
        <taxon>Cyanobacteriota</taxon>
        <taxon>Cyanophyceae</taxon>
        <taxon>Chroococcidiopsidales</taxon>
        <taxon>Chroococcidiopsidaceae</taxon>
        <taxon>Chroococcidiopsis</taxon>
    </lineage>
</organism>
<feature type="transmembrane region" description="Helical" evidence="6">
    <location>
        <begin position="325"/>
        <end position="350"/>
    </location>
</feature>
<dbReference type="AlphaFoldDB" id="K9U060"/>
<evidence type="ECO:0000256" key="3">
    <source>
        <dbReference type="ARBA" id="ARBA00022692"/>
    </source>
</evidence>
<keyword evidence="3 6" id="KW-0812">Transmembrane</keyword>
<feature type="transmembrane region" description="Helical" evidence="6">
    <location>
        <begin position="216"/>
        <end position="238"/>
    </location>
</feature>
<feature type="transmembrane region" description="Helical" evidence="6">
    <location>
        <begin position="176"/>
        <end position="195"/>
    </location>
</feature>
<evidence type="ECO:0000313" key="8">
    <source>
        <dbReference type="Proteomes" id="UP000010384"/>
    </source>
</evidence>
<reference evidence="7 8" key="1">
    <citation type="submission" date="2012-06" db="EMBL/GenBank/DDBJ databases">
        <title>Finished chromosome of genome of Chroococcidiopsis thermalis PCC 7203.</title>
        <authorList>
            <consortium name="US DOE Joint Genome Institute"/>
            <person name="Gugger M."/>
            <person name="Coursin T."/>
            <person name="Rippka R."/>
            <person name="Tandeau De Marsac N."/>
            <person name="Huntemann M."/>
            <person name="Wei C.-L."/>
            <person name="Han J."/>
            <person name="Detter J.C."/>
            <person name="Han C."/>
            <person name="Tapia R."/>
            <person name="Davenport K."/>
            <person name="Daligault H."/>
            <person name="Erkkila T."/>
            <person name="Gu W."/>
            <person name="Munk A.C.C."/>
            <person name="Teshima H."/>
            <person name="Xu Y."/>
            <person name="Chain P."/>
            <person name="Chen A."/>
            <person name="Krypides N."/>
            <person name="Mavromatis K."/>
            <person name="Markowitz V."/>
            <person name="Szeto E."/>
            <person name="Ivanova N."/>
            <person name="Mikhailova N."/>
            <person name="Ovchinnikova G."/>
            <person name="Pagani I."/>
            <person name="Pati A."/>
            <person name="Goodwin L."/>
            <person name="Peters L."/>
            <person name="Pitluck S."/>
            <person name="Woyke T."/>
            <person name="Kerfeld C."/>
        </authorList>
    </citation>
    <scope>NUCLEOTIDE SEQUENCE [LARGE SCALE GENOMIC DNA]</scope>
    <source>
        <strain evidence="7 8">PCC 7203</strain>
    </source>
</reference>
<feature type="transmembrane region" description="Helical" evidence="6">
    <location>
        <begin position="39"/>
        <end position="58"/>
    </location>
</feature>
<feature type="transmembrane region" description="Helical" evidence="6">
    <location>
        <begin position="290"/>
        <end position="313"/>
    </location>
</feature>
<gene>
    <name evidence="7" type="ORF">Chro_2127</name>
</gene>
<keyword evidence="4 6" id="KW-1133">Transmembrane helix</keyword>
<proteinExistence type="predicted"/>
<name>K9U060_CHRTP</name>
<dbReference type="PANTHER" id="PTHR30250">
    <property type="entry name" value="PST FAMILY PREDICTED COLANIC ACID TRANSPORTER"/>
    <property type="match status" value="1"/>
</dbReference>
<feature type="transmembrane region" description="Helical" evidence="6">
    <location>
        <begin position="440"/>
        <end position="467"/>
    </location>
</feature>
<dbReference type="PANTHER" id="PTHR30250:SF11">
    <property type="entry name" value="O-ANTIGEN TRANSPORTER-RELATED"/>
    <property type="match status" value="1"/>
</dbReference>
<keyword evidence="8" id="KW-1185">Reference proteome</keyword>
<dbReference type="Proteomes" id="UP000010384">
    <property type="component" value="Chromosome"/>
</dbReference>
<dbReference type="STRING" id="251229.Chro_2127"/>
<feature type="transmembrane region" description="Helical" evidence="6">
    <location>
        <begin position="244"/>
        <end position="269"/>
    </location>
</feature>
<feature type="transmembrane region" description="Helical" evidence="6">
    <location>
        <begin position="12"/>
        <end position="33"/>
    </location>
</feature>
<sequence length="480" mass="53814">MSEQRKLVTNSLSMLVNRLTQGVVAFVLTATIARTLGAYALGQYLLAFSYYYMFMSIVSQGLKNFFTQQLSRDLKEMPVYLVNGTLLQLFFSIIGYLALVAVVSVLPYSSDTSTVCYIMGLTIIPFSLSNITEAIFQAQEKMHLIALSTVPIYISRLLVMIWAINLKYGVDRLAAIVVISETIILLIEWCCAFKVSSVKWQIRPAFIWKTVKRSRTFFAIEAMGIIANKMQILILSILGSESLVGIYGAIEQLIQPCYIVCDSILLAAFPKMSKVVKLGREKQRQLGEQIIQILLCFILPLIAGMLLLAGNLFDFLYQDPTFKDALLPFDIVVLALLIFPFSKSCGYILVANGYERFHLIEVFVTTILGGLSGIFLISQYKLLGAAYMAIVISLSSAGVLTYAVYNRLFSFNLWKIIRRPIIISVLISPVFIFLKALNLHFLTVLFIATCVYVMLIASFNVQALVNFGSTYTKFFKKSNI</sequence>
<dbReference type="KEGG" id="cthe:Chro_2127"/>
<feature type="transmembrane region" description="Helical" evidence="6">
    <location>
        <begin position="384"/>
        <end position="404"/>
    </location>
</feature>
<comment type="subcellular location">
    <subcellularLocation>
        <location evidence="1">Cell membrane</location>
        <topology evidence="1">Multi-pass membrane protein</topology>
    </subcellularLocation>
</comment>
<accession>K9U060</accession>
<evidence type="ECO:0000256" key="5">
    <source>
        <dbReference type="ARBA" id="ARBA00023136"/>
    </source>
</evidence>
<feature type="transmembrane region" description="Helical" evidence="6">
    <location>
        <begin position="79"/>
        <end position="106"/>
    </location>
</feature>
<feature type="transmembrane region" description="Helical" evidence="6">
    <location>
        <begin position="357"/>
        <end position="378"/>
    </location>
</feature>
<feature type="transmembrane region" description="Helical" evidence="6">
    <location>
        <begin position="112"/>
        <end position="132"/>
    </location>
</feature>
<dbReference type="EMBL" id="CP003597">
    <property type="protein sequence ID" value="AFY87634.1"/>
    <property type="molecule type" value="Genomic_DNA"/>
</dbReference>
<evidence type="ECO:0000256" key="1">
    <source>
        <dbReference type="ARBA" id="ARBA00004651"/>
    </source>
</evidence>
<keyword evidence="2" id="KW-1003">Cell membrane</keyword>
<evidence type="ECO:0000313" key="7">
    <source>
        <dbReference type="EMBL" id="AFY87634.1"/>
    </source>
</evidence>
<dbReference type="InterPro" id="IPR050833">
    <property type="entry name" value="Poly_Biosynth_Transport"/>
</dbReference>
<dbReference type="OrthoDB" id="571413at2"/>
<protein>
    <submittedName>
        <fullName evidence="7">Polysaccharide biosynthesis protein</fullName>
    </submittedName>
</protein>
<evidence type="ECO:0000256" key="2">
    <source>
        <dbReference type="ARBA" id="ARBA00022475"/>
    </source>
</evidence>
<dbReference type="InParanoid" id="K9U060"/>
<evidence type="ECO:0000256" key="4">
    <source>
        <dbReference type="ARBA" id="ARBA00022989"/>
    </source>
</evidence>
<evidence type="ECO:0000256" key="6">
    <source>
        <dbReference type="SAM" id="Phobius"/>
    </source>
</evidence>
<feature type="transmembrane region" description="Helical" evidence="6">
    <location>
        <begin position="416"/>
        <end position="434"/>
    </location>
</feature>
<dbReference type="GO" id="GO:0005886">
    <property type="term" value="C:plasma membrane"/>
    <property type="evidence" value="ECO:0007669"/>
    <property type="project" value="UniProtKB-SubCell"/>
</dbReference>